<dbReference type="InterPro" id="IPR012934">
    <property type="entry name" value="Znf_AD"/>
</dbReference>
<feature type="domain" description="C2H2-type" evidence="7">
    <location>
        <begin position="411"/>
        <end position="439"/>
    </location>
</feature>
<keyword evidence="8" id="KW-1185">Reference proteome</keyword>
<proteinExistence type="predicted"/>
<gene>
    <name evidence="9 10" type="primary">LOC114241074</name>
</gene>
<evidence type="ECO:0000256" key="1">
    <source>
        <dbReference type="ARBA" id="ARBA00022723"/>
    </source>
</evidence>
<evidence type="ECO:0000313" key="9">
    <source>
        <dbReference type="RefSeq" id="XP_028027596.1"/>
    </source>
</evidence>
<evidence type="ECO:0000313" key="10">
    <source>
        <dbReference type="RefSeq" id="XP_028027597.1"/>
    </source>
</evidence>
<evidence type="ECO:0000313" key="8">
    <source>
        <dbReference type="Proteomes" id="UP000504629"/>
    </source>
</evidence>
<dbReference type="GO" id="GO:0000981">
    <property type="term" value="F:DNA-binding transcription factor activity, RNA polymerase II-specific"/>
    <property type="evidence" value="ECO:0007669"/>
    <property type="project" value="TreeGrafter"/>
</dbReference>
<feature type="domain" description="C2H2-type" evidence="7">
    <location>
        <begin position="304"/>
        <end position="332"/>
    </location>
</feature>
<feature type="domain" description="C2H2-type" evidence="7">
    <location>
        <begin position="269"/>
        <end position="296"/>
    </location>
</feature>
<sequence>MDLKLVVRYLSNGNLEENLCLICLAPLGISYENVHTKICKEENEFSLVDILRTVCQIEFSDADNYNVCHSCFVVASVAYKFYLQTKQSQEILKFYTDEILRAVENYTNDHHTDFSALCIPLPVYKPETPTYNFDLRCLDYKDINPKSIQELHNNDNNVILIKNEGEQQYYKFIKNSETALSHNKKTISGDYLKMEAPLTNLKGKPKRKRGPMTYKSCRMCPVKYRFTSKLQQHMKLDHNIVLYVCKICKAMTEDQIEHQNHINTHTNVHECALCGMVFKKRDTIISHLKWHDAMRCSVQADAVHICEICGMIFQSEDELSEHCDKKHTKKFTCYYCGKMYKSESSFEIHINKHEEKIVNKEPRNVKQATTKDKSKADPSKPRCACDTCGRSFVDQRTLMWHQRLHSNERPYVCDVCGRGFVSLNRRNQHRVCAHSAPSRRCPLCPALFHLRSMVNTHLKKVHLKAHKKRRNRTSKYQDVPWRTETVPIQELSVSIQDEILELQNAKRTKNDVIDWGCP</sequence>
<dbReference type="Pfam" id="PF13912">
    <property type="entry name" value="zf-C2H2_6"/>
    <property type="match status" value="1"/>
</dbReference>
<keyword evidence="4" id="KW-0862">Zinc</keyword>
<feature type="region of interest" description="Disordered" evidence="6">
    <location>
        <begin position="360"/>
        <end position="381"/>
    </location>
</feature>
<dbReference type="OrthoDB" id="6102613at2759"/>
<evidence type="ECO:0000256" key="4">
    <source>
        <dbReference type="ARBA" id="ARBA00022833"/>
    </source>
</evidence>
<accession>A0A6J2JDP0</accession>
<feature type="compositionally biased region" description="Basic and acidic residues" evidence="6">
    <location>
        <begin position="360"/>
        <end position="380"/>
    </location>
</feature>
<keyword evidence="3 5" id="KW-0863">Zinc-finger</keyword>
<dbReference type="SMART" id="SM00868">
    <property type="entry name" value="zf-AD"/>
    <property type="match status" value="2"/>
</dbReference>
<dbReference type="GO" id="GO:0008270">
    <property type="term" value="F:zinc ion binding"/>
    <property type="evidence" value="ECO:0007669"/>
    <property type="project" value="UniProtKB-KW"/>
</dbReference>
<keyword evidence="1" id="KW-0479">Metal-binding</keyword>
<evidence type="ECO:0000256" key="3">
    <source>
        <dbReference type="ARBA" id="ARBA00022771"/>
    </source>
</evidence>
<dbReference type="RefSeq" id="XP_028027597.1">
    <property type="nucleotide sequence ID" value="XM_028171796.1"/>
</dbReference>
<dbReference type="PANTHER" id="PTHR24379">
    <property type="entry name" value="KRAB AND ZINC FINGER DOMAIN-CONTAINING"/>
    <property type="match status" value="1"/>
</dbReference>
<dbReference type="Proteomes" id="UP000504629">
    <property type="component" value="Unplaced"/>
</dbReference>
<name>A0A6J2JDP0_BOMMA</name>
<organism evidence="8 9">
    <name type="scientific">Bombyx mandarina</name>
    <name type="common">Wild silk moth</name>
    <name type="synonym">Wild silkworm</name>
    <dbReference type="NCBI Taxonomy" id="7092"/>
    <lineage>
        <taxon>Eukaryota</taxon>
        <taxon>Metazoa</taxon>
        <taxon>Ecdysozoa</taxon>
        <taxon>Arthropoda</taxon>
        <taxon>Hexapoda</taxon>
        <taxon>Insecta</taxon>
        <taxon>Pterygota</taxon>
        <taxon>Neoptera</taxon>
        <taxon>Endopterygota</taxon>
        <taxon>Lepidoptera</taxon>
        <taxon>Glossata</taxon>
        <taxon>Ditrysia</taxon>
        <taxon>Bombycoidea</taxon>
        <taxon>Bombycidae</taxon>
        <taxon>Bombycinae</taxon>
        <taxon>Bombyx</taxon>
    </lineage>
</organism>
<dbReference type="Pfam" id="PF00096">
    <property type="entry name" value="zf-C2H2"/>
    <property type="match status" value="2"/>
</dbReference>
<evidence type="ECO:0000256" key="5">
    <source>
        <dbReference type="PROSITE-ProRule" id="PRU00042"/>
    </source>
</evidence>
<dbReference type="GO" id="GO:0000977">
    <property type="term" value="F:RNA polymerase II transcription regulatory region sequence-specific DNA binding"/>
    <property type="evidence" value="ECO:0007669"/>
    <property type="project" value="TreeGrafter"/>
</dbReference>
<evidence type="ECO:0000259" key="7">
    <source>
        <dbReference type="PROSITE" id="PS50157"/>
    </source>
</evidence>
<dbReference type="AlphaFoldDB" id="A0A6J2JDP0"/>
<reference evidence="9 10" key="1">
    <citation type="submission" date="2025-04" db="UniProtKB">
        <authorList>
            <consortium name="RefSeq"/>
        </authorList>
    </citation>
    <scope>IDENTIFICATION</scope>
    <source>
        <tissue evidence="9 10">Silk gland</tissue>
    </source>
</reference>
<dbReference type="InterPro" id="IPR036236">
    <property type="entry name" value="Znf_C2H2_sf"/>
</dbReference>
<dbReference type="SUPFAM" id="SSF57667">
    <property type="entry name" value="beta-beta-alpha zinc fingers"/>
    <property type="match status" value="4"/>
</dbReference>
<dbReference type="InterPro" id="IPR013087">
    <property type="entry name" value="Znf_C2H2_type"/>
</dbReference>
<dbReference type="Gene3D" id="3.30.160.60">
    <property type="entry name" value="Classic Zinc Finger"/>
    <property type="match status" value="4"/>
</dbReference>
<dbReference type="PROSITE" id="PS00028">
    <property type="entry name" value="ZINC_FINGER_C2H2_1"/>
    <property type="match status" value="7"/>
</dbReference>
<dbReference type="KEGG" id="bman:114241074"/>
<dbReference type="GeneID" id="114241074"/>
<evidence type="ECO:0000256" key="2">
    <source>
        <dbReference type="ARBA" id="ARBA00022737"/>
    </source>
</evidence>
<keyword evidence="2" id="KW-0677">Repeat</keyword>
<protein>
    <submittedName>
        <fullName evidence="9 10">Zinc finger protein 343-like isoform X1</fullName>
    </submittedName>
</protein>
<dbReference type="PROSITE" id="PS50157">
    <property type="entry name" value="ZINC_FINGER_C2H2_2"/>
    <property type="match status" value="5"/>
</dbReference>
<dbReference type="GO" id="GO:0005634">
    <property type="term" value="C:nucleus"/>
    <property type="evidence" value="ECO:0007669"/>
    <property type="project" value="InterPro"/>
</dbReference>
<dbReference type="SMART" id="SM00355">
    <property type="entry name" value="ZnF_C2H2"/>
    <property type="match status" value="8"/>
</dbReference>
<dbReference type="PANTHER" id="PTHR24379:SF127">
    <property type="entry name" value="BLOODY FINGERS-RELATED"/>
    <property type="match status" value="1"/>
</dbReference>
<evidence type="ECO:0000256" key="6">
    <source>
        <dbReference type="SAM" id="MobiDB-lite"/>
    </source>
</evidence>
<feature type="domain" description="C2H2-type" evidence="7">
    <location>
        <begin position="383"/>
        <end position="410"/>
    </location>
</feature>
<dbReference type="RefSeq" id="XP_028027596.1">
    <property type="nucleotide sequence ID" value="XM_028171795.1"/>
</dbReference>
<feature type="domain" description="C2H2-type" evidence="7">
    <location>
        <begin position="331"/>
        <end position="353"/>
    </location>
</feature>